<comment type="caution">
    <text evidence="1">The sequence shown here is derived from an EMBL/GenBank/DDBJ whole genome shotgun (WGS) entry which is preliminary data.</text>
</comment>
<organism evidence="1 2">
    <name type="scientific">Anisodus acutangulus</name>
    <dbReference type="NCBI Taxonomy" id="402998"/>
    <lineage>
        <taxon>Eukaryota</taxon>
        <taxon>Viridiplantae</taxon>
        <taxon>Streptophyta</taxon>
        <taxon>Embryophyta</taxon>
        <taxon>Tracheophyta</taxon>
        <taxon>Spermatophyta</taxon>
        <taxon>Magnoliopsida</taxon>
        <taxon>eudicotyledons</taxon>
        <taxon>Gunneridae</taxon>
        <taxon>Pentapetalae</taxon>
        <taxon>asterids</taxon>
        <taxon>lamiids</taxon>
        <taxon>Solanales</taxon>
        <taxon>Solanaceae</taxon>
        <taxon>Solanoideae</taxon>
        <taxon>Hyoscyameae</taxon>
        <taxon>Anisodus</taxon>
    </lineage>
</organism>
<dbReference type="EMBL" id="JAJAGQ010000011">
    <property type="protein sequence ID" value="KAJ8550035.1"/>
    <property type="molecule type" value="Genomic_DNA"/>
</dbReference>
<evidence type="ECO:0000313" key="1">
    <source>
        <dbReference type="EMBL" id="KAJ8550035.1"/>
    </source>
</evidence>
<proteinExistence type="predicted"/>
<name>A0A9Q1RAE1_9SOLA</name>
<protein>
    <submittedName>
        <fullName evidence="1">Uncharacterized protein</fullName>
    </submittedName>
</protein>
<dbReference type="Proteomes" id="UP001152561">
    <property type="component" value="Unassembled WGS sequence"/>
</dbReference>
<gene>
    <name evidence="1" type="ORF">K7X08_033742</name>
</gene>
<dbReference type="AlphaFoldDB" id="A0A9Q1RAE1"/>
<reference evidence="2" key="1">
    <citation type="journal article" date="2023" name="Proc. Natl. Acad. Sci. U.S.A.">
        <title>Genomic and structural basis for evolution of tropane alkaloid biosynthesis.</title>
        <authorList>
            <person name="Wanga Y.-J."/>
            <person name="Taina T."/>
            <person name="Yua J.-Y."/>
            <person name="Lia J."/>
            <person name="Xua B."/>
            <person name="Chenc J."/>
            <person name="D'Auriad J.C."/>
            <person name="Huanga J.-P."/>
            <person name="Huanga S.-X."/>
        </authorList>
    </citation>
    <scope>NUCLEOTIDE SEQUENCE [LARGE SCALE GENOMIC DNA]</scope>
    <source>
        <strain evidence="2">cv. KIB-2019</strain>
    </source>
</reference>
<keyword evidence="2" id="KW-1185">Reference proteome</keyword>
<evidence type="ECO:0000313" key="2">
    <source>
        <dbReference type="Proteomes" id="UP001152561"/>
    </source>
</evidence>
<accession>A0A9Q1RAE1</accession>
<sequence length="73" mass="8176">MGIRPEAKKKIKLQESSRLAVLSYPSRFLQEHLVTSKIEISGFSSRRLKLLESFETVGATPSLIKKTSRRSGA</sequence>